<keyword evidence="1" id="KW-0472">Membrane</keyword>
<dbReference type="PIRSF" id="PIRSF019083">
    <property type="entry name" value="UCP019083_VanZ"/>
    <property type="match status" value="1"/>
</dbReference>
<dbReference type="Pfam" id="PF04892">
    <property type="entry name" value="VanZ"/>
    <property type="match status" value="1"/>
</dbReference>
<feature type="transmembrane region" description="Helical" evidence="1">
    <location>
        <begin position="91"/>
        <end position="109"/>
    </location>
</feature>
<organism evidence="3 4">
    <name type="scientific">Halobacillus litoralis</name>
    <dbReference type="NCBI Taxonomy" id="45668"/>
    <lineage>
        <taxon>Bacteria</taxon>
        <taxon>Bacillati</taxon>
        <taxon>Bacillota</taxon>
        <taxon>Bacilli</taxon>
        <taxon>Bacillales</taxon>
        <taxon>Bacillaceae</taxon>
        <taxon>Halobacillus</taxon>
    </lineage>
</organism>
<name>A0A845DRJ2_9BACI</name>
<dbReference type="AlphaFoldDB" id="A0A845DRJ2"/>
<evidence type="ECO:0000259" key="2">
    <source>
        <dbReference type="Pfam" id="PF04892"/>
    </source>
</evidence>
<comment type="caution">
    <text evidence="3">The sequence shown here is derived from an EMBL/GenBank/DDBJ whole genome shotgun (WGS) entry which is preliminary data.</text>
</comment>
<dbReference type="EMBL" id="WMET01000002">
    <property type="protein sequence ID" value="MYL20153.1"/>
    <property type="molecule type" value="Genomic_DNA"/>
</dbReference>
<feature type="domain" description="VanZ-like" evidence="2">
    <location>
        <begin position="1"/>
        <end position="139"/>
    </location>
</feature>
<keyword evidence="1" id="KW-0812">Transmembrane</keyword>
<gene>
    <name evidence="3" type="ORF">GLW04_09670</name>
</gene>
<evidence type="ECO:0000313" key="4">
    <source>
        <dbReference type="Proteomes" id="UP000460949"/>
    </source>
</evidence>
<feature type="transmembrane region" description="Helical" evidence="1">
    <location>
        <begin position="121"/>
        <end position="141"/>
    </location>
</feature>
<proteinExistence type="predicted"/>
<protein>
    <submittedName>
        <fullName evidence="3">VanZ family protein</fullName>
    </submittedName>
</protein>
<keyword evidence="1" id="KW-1133">Transmembrane helix</keyword>
<reference evidence="3 4" key="1">
    <citation type="submission" date="2019-11" db="EMBL/GenBank/DDBJ databases">
        <title>Genome sequences of 17 halophilic strains isolated from different environments.</title>
        <authorList>
            <person name="Furrow R.E."/>
        </authorList>
    </citation>
    <scope>NUCLEOTIDE SEQUENCE [LARGE SCALE GENOMIC DNA]</scope>
    <source>
        <strain evidence="3 4">22511_23_Filter</strain>
    </source>
</reference>
<accession>A0A845DRJ2</accession>
<evidence type="ECO:0000256" key="1">
    <source>
        <dbReference type="SAM" id="Phobius"/>
    </source>
</evidence>
<evidence type="ECO:0000313" key="3">
    <source>
        <dbReference type="EMBL" id="MYL20153.1"/>
    </source>
</evidence>
<dbReference type="InterPro" id="IPR016747">
    <property type="entry name" value="Phosphotransbutyrylase"/>
</dbReference>
<dbReference type="Proteomes" id="UP000460949">
    <property type="component" value="Unassembled WGS sequence"/>
</dbReference>
<dbReference type="InterPro" id="IPR006976">
    <property type="entry name" value="VanZ-like"/>
</dbReference>
<feature type="transmembrane region" description="Helical" evidence="1">
    <location>
        <begin position="65"/>
        <end position="84"/>
    </location>
</feature>
<dbReference type="NCBIfam" id="NF037970">
    <property type="entry name" value="vanZ_1"/>
    <property type="match status" value="1"/>
</dbReference>
<sequence length="146" mass="16141">MGLIFYFSSQPYGEQDMRPSLSLYLPLDLLRPLLAPVSFTYHGGEVSLATHGIDGLVEFFIRKGAHISIFFLLMITTYAAFLVNTSWNKRTAAISALVVTVLYACFDEYHQSLTPDRTPYIGDVGLDSAGALIALGVIYAGNKRRK</sequence>